<gene>
    <name evidence="1" type="ORF">LCGC14_2868810</name>
</gene>
<name>A0A0F9ABU3_9ZZZZ</name>
<reference evidence="1" key="1">
    <citation type="journal article" date="2015" name="Nature">
        <title>Complex archaea that bridge the gap between prokaryotes and eukaryotes.</title>
        <authorList>
            <person name="Spang A."/>
            <person name="Saw J.H."/>
            <person name="Jorgensen S.L."/>
            <person name="Zaremba-Niedzwiedzka K."/>
            <person name="Martijn J."/>
            <person name="Lind A.E."/>
            <person name="van Eijk R."/>
            <person name="Schleper C."/>
            <person name="Guy L."/>
            <person name="Ettema T.J."/>
        </authorList>
    </citation>
    <scope>NUCLEOTIDE SEQUENCE</scope>
</reference>
<dbReference type="AlphaFoldDB" id="A0A0F9ABU3"/>
<dbReference type="EMBL" id="LAZR01055637">
    <property type="protein sequence ID" value="KKK75929.1"/>
    <property type="molecule type" value="Genomic_DNA"/>
</dbReference>
<comment type="caution">
    <text evidence="1">The sequence shown here is derived from an EMBL/GenBank/DDBJ whole genome shotgun (WGS) entry which is preliminary data.</text>
</comment>
<proteinExistence type="predicted"/>
<sequence length="58" mass="6962">MTVKELKDKLKQVPDDLEVFAMDNGWDIPPMKYETWASFNGQHTDNPRFLIWVMRHKL</sequence>
<evidence type="ECO:0000313" key="1">
    <source>
        <dbReference type="EMBL" id="KKK75929.1"/>
    </source>
</evidence>
<organism evidence="1">
    <name type="scientific">marine sediment metagenome</name>
    <dbReference type="NCBI Taxonomy" id="412755"/>
    <lineage>
        <taxon>unclassified sequences</taxon>
        <taxon>metagenomes</taxon>
        <taxon>ecological metagenomes</taxon>
    </lineage>
</organism>
<accession>A0A0F9ABU3</accession>
<protein>
    <submittedName>
        <fullName evidence="1">Uncharacterized protein</fullName>
    </submittedName>
</protein>